<feature type="transmembrane region" description="Helical" evidence="7">
    <location>
        <begin position="367"/>
        <end position="386"/>
    </location>
</feature>
<proteinExistence type="predicted"/>
<sequence>MGSTDESEVAGRALGLRANWWQFSLFTAVTLLVGMTVGVERVALPPLAEHAFGVVSILYTVSFVSAFGVVKAVMNLVAGRLSDRYGRKLLLVVGWAFALPYAVLIIFAQAWWWVVVANLFLGVNQGLAWSMSVTAKIDLVGPAGRGLAVGVDESAGYVGTGLGGLAAGLLVAADGLRPAPYLLVVAIVAVGGLVTVGLIRDTLPWARAEASHHTVAPAAAVPSLGWLARYMSWQDRSMLAVCQAGMVNKVADSLVIGFFPLYLLHHGLSVAGVGVLVGVYAWVWGLGQVPTGWLADRVGRKWPITVGTFLIAGGILVIGVTRPLGPWFAGATVMGLGMALAYPNLITAVGDTAHPAWRGGALGVYRLWRDGGYALGPLVLGAVAALAGIEAALWATVGLLGLSGVALLVLLQETDPRRRTAAPPWQQHPASLGS</sequence>
<evidence type="ECO:0000313" key="10">
    <source>
        <dbReference type="Proteomes" id="UP000437736"/>
    </source>
</evidence>
<feature type="domain" description="Major facilitator superfamily (MFS) profile" evidence="8">
    <location>
        <begin position="22"/>
        <end position="415"/>
    </location>
</feature>
<dbReference type="InterPro" id="IPR036259">
    <property type="entry name" value="MFS_trans_sf"/>
</dbReference>
<dbReference type="Gene3D" id="1.20.1250.20">
    <property type="entry name" value="MFS general substrate transporter like domains"/>
    <property type="match status" value="2"/>
</dbReference>
<accession>A0ABW9QW99</accession>
<evidence type="ECO:0000259" key="8">
    <source>
        <dbReference type="PROSITE" id="PS50850"/>
    </source>
</evidence>
<name>A0ABW9QW99_9ACTN</name>
<dbReference type="InterPro" id="IPR011701">
    <property type="entry name" value="MFS"/>
</dbReference>
<dbReference type="InterPro" id="IPR020846">
    <property type="entry name" value="MFS_dom"/>
</dbReference>
<dbReference type="EMBL" id="WJHE01000697">
    <property type="protein sequence ID" value="MST33714.1"/>
    <property type="molecule type" value="Genomic_DNA"/>
</dbReference>
<dbReference type="PROSITE" id="PS50850">
    <property type="entry name" value="MFS"/>
    <property type="match status" value="1"/>
</dbReference>
<feature type="transmembrane region" description="Helical" evidence="7">
    <location>
        <begin position="89"/>
        <end position="114"/>
    </location>
</feature>
<feature type="transmembrane region" description="Helical" evidence="7">
    <location>
        <begin position="263"/>
        <end position="283"/>
    </location>
</feature>
<evidence type="ECO:0000256" key="7">
    <source>
        <dbReference type="SAM" id="Phobius"/>
    </source>
</evidence>
<dbReference type="InterPro" id="IPR005829">
    <property type="entry name" value="Sugar_transporter_CS"/>
</dbReference>
<dbReference type="PANTHER" id="PTHR23517:SF3">
    <property type="entry name" value="INTEGRAL MEMBRANE TRANSPORT PROTEIN"/>
    <property type="match status" value="1"/>
</dbReference>
<keyword evidence="3" id="KW-1003">Cell membrane</keyword>
<evidence type="ECO:0000256" key="3">
    <source>
        <dbReference type="ARBA" id="ARBA00022475"/>
    </source>
</evidence>
<feature type="transmembrane region" description="Helical" evidence="7">
    <location>
        <begin position="51"/>
        <end position="77"/>
    </location>
</feature>
<dbReference type="SUPFAM" id="SSF103473">
    <property type="entry name" value="MFS general substrate transporter"/>
    <property type="match status" value="1"/>
</dbReference>
<dbReference type="InterPro" id="IPR050171">
    <property type="entry name" value="MFS_Transporters"/>
</dbReference>
<evidence type="ECO:0000256" key="6">
    <source>
        <dbReference type="ARBA" id="ARBA00023136"/>
    </source>
</evidence>
<evidence type="ECO:0000256" key="5">
    <source>
        <dbReference type="ARBA" id="ARBA00022989"/>
    </source>
</evidence>
<evidence type="ECO:0000313" key="9">
    <source>
        <dbReference type="EMBL" id="MST33714.1"/>
    </source>
</evidence>
<evidence type="ECO:0000256" key="2">
    <source>
        <dbReference type="ARBA" id="ARBA00022448"/>
    </source>
</evidence>
<gene>
    <name evidence="9" type="ORF">GHK86_13425</name>
</gene>
<comment type="subcellular location">
    <subcellularLocation>
        <location evidence="1">Cell membrane</location>
        <topology evidence="1">Multi-pass membrane protein</topology>
    </subcellularLocation>
</comment>
<dbReference type="PANTHER" id="PTHR23517">
    <property type="entry name" value="RESISTANCE PROTEIN MDTM, PUTATIVE-RELATED-RELATED"/>
    <property type="match status" value="1"/>
</dbReference>
<dbReference type="Proteomes" id="UP000437736">
    <property type="component" value="Unassembled WGS sequence"/>
</dbReference>
<organism evidence="9 10">
    <name type="scientific">Acidiferrimicrobium australe</name>
    <dbReference type="NCBI Taxonomy" id="2664430"/>
    <lineage>
        <taxon>Bacteria</taxon>
        <taxon>Bacillati</taxon>
        <taxon>Actinomycetota</taxon>
        <taxon>Acidimicrobiia</taxon>
        <taxon>Acidimicrobiales</taxon>
        <taxon>Acidimicrobiaceae</taxon>
        <taxon>Acidiferrimicrobium</taxon>
    </lineage>
</organism>
<feature type="transmembrane region" description="Helical" evidence="7">
    <location>
        <begin position="180"/>
        <end position="199"/>
    </location>
</feature>
<comment type="caution">
    <text evidence="9">The sequence shown here is derived from an EMBL/GenBank/DDBJ whole genome shotgun (WGS) entry which is preliminary data.</text>
</comment>
<evidence type="ECO:0000256" key="4">
    <source>
        <dbReference type="ARBA" id="ARBA00022692"/>
    </source>
</evidence>
<evidence type="ECO:0000256" key="1">
    <source>
        <dbReference type="ARBA" id="ARBA00004651"/>
    </source>
</evidence>
<feature type="transmembrane region" description="Helical" evidence="7">
    <location>
        <begin position="327"/>
        <end position="346"/>
    </location>
</feature>
<keyword evidence="5 7" id="KW-1133">Transmembrane helix</keyword>
<protein>
    <submittedName>
        <fullName evidence="9">MFS transporter</fullName>
    </submittedName>
</protein>
<keyword evidence="6 7" id="KW-0472">Membrane</keyword>
<feature type="transmembrane region" description="Helical" evidence="7">
    <location>
        <begin position="20"/>
        <end position="39"/>
    </location>
</feature>
<feature type="transmembrane region" description="Helical" evidence="7">
    <location>
        <begin position="392"/>
        <end position="411"/>
    </location>
</feature>
<keyword evidence="10" id="KW-1185">Reference proteome</keyword>
<feature type="transmembrane region" description="Helical" evidence="7">
    <location>
        <begin position="155"/>
        <end position="173"/>
    </location>
</feature>
<feature type="transmembrane region" description="Helical" evidence="7">
    <location>
        <begin position="304"/>
        <end position="321"/>
    </location>
</feature>
<dbReference type="Pfam" id="PF07690">
    <property type="entry name" value="MFS_1"/>
    <property type="match status" value="2"/>
</dbReference>
<keyword evidence="2" id="KW-0813">Transport</keyword>
<reference evidence="9 10" key="1">
    <citation type="submission" date="2019-11" db="EMBL/GenBank/DDBJ databases">
        <title>Acidiferrimicrobium australis gen. nov., sp. nov., an acidophilic and obligately heterotrophic, member of the Actinobacteria that catalyses dissimilatory oxido- reduction of iron isolated from metal-rich acidic water in Chile.</title>
        <authorList>
            <person name="Gonzalez D."/>
            <person name="Huber K."/>
            <person name="Hedrich S."/>
            <person name="Rojas-Villalobos C."/>
            <person name="Quatrini R."/>
            <person name="Dinamarca M.A."/>
            <person name="Schwarz A."/>
            <person name="Canales C."/>
            <person name="Nancucheo I."/>
        </authorList>
    </citation>
    <scope>NUCLEOTIDE SEQUENCE [LARGE SCALE GENOMIC DNA]</scope>
    <source>
        <strain evidence="9 10">USS-CCA1</strain>
    </source>
</reference>
<keyword evidence="4 7" id="KW-0812">Transmembrane</keyword>
<dbReference type="PROSITE" id="PS00216">
    <property type="entry name" value="SUGAR_TRANSPORT_1"/>
    <property type="match status" value="2"/>
</dbReference>